<evidence type="ECO:0000256" key="1">
    <source>
        <dbReference type="SAM" id="MobiDB-lite"/>
    </source>
</evidence>
<reference evidence="2 3" key="1">
    <citation type="submission" date="2018-02" db="EMBL/GenBank/DDBJ databases">
        <title>Genome sequence of the basidiomycete white-rot fungus Phlebia centrifuga.</title>
        <authorList>
            <person name="Granchi Z."/>
            <person name="Peng M."/>
            <person name="de Vries R.P."/>
            <person name="Hilden K."/>
            <person name="Makela M.R."/>
            <person name="Grigoriev I."/>
            <person name="Riley R."/>
        </authorList>
    </citation>
    <scope>NUCLEOTIDE SEQUENCE [LARGE SCALE GENOMIC DNA]</scope>
    <source>
        <strain evidence="2 3">FBCC195</strain>
    </source>
</reference>
<keyword evidence="3" id="KW-1185">Reference proteome</keyword>
<evidence type="ECO:0000313" key="3">
    <source>
        <dbReference type="Proteomes" id="UP000186601"/>
    </source>
</evidence>
<feature type="region of interest" description="Disordered" evidence="1">
    <location>
        <begin position="38"/>
        <end position="86"/>
    </location>
</feature>
<evidence type="ECO:0000313" key="2">
    <source>
        <dbReference type="EMBL" id="PSR90493.1"/>
    </source>
</evidence>
<dbReference type="Proteomes" id="UP000186601">
    <property type="component" value="Unassembled WGS sequence"/>
</dbReference>
<dbReference type="EMBL" id="MLYV02000495">
    <property type="protein sequence ID" value="PSR90493.1"/>
    <property type="molecule type" value="Genomic_DNA"/>
</dbReference>
<protein>
    <submittedName>
        <fullName evidence="2">Uncharacterized protein</fullName>
    </submittedName>
</protein>
<name>A0A2R6PG04_9APHY</name>
<organism evidence="2 3">
    <name type="scientific">Hermanssonia centrifuga</name>
    <dbReference type="NCBI Taxonomy" id="98765"/>
    <lineage>
        <taxon>Eukaryota</taxon>
        <taxon>Fungi</taxon>
        <taxon>Dikarya</taxon>
        <taxon>Basidiomycota</taxon>
        <taxon>Agaricomycotina</taxon>
        <taxon>Agaricomycetes</taxon>
        <taxon>Polyporales</taxon>
        <taxon>Meruliaceae</taxon>
        <taxon>Hermanssonia</taxon>
    </lineage>
</organism>
<accession>A0A2R6PG04</accession>
<dbReference type="AlphaFoldDB" id="A0A2R6PG04"/>
<feature type="compositionally biased region" description="Low complexity" evidence="1">
    <location>
        <begin position="66"/>
        <end position="86"/>
    </location>
</feature>
<feature type="non-terminal residue" evidence="2">
    <location>
        <position position="86"/>
    </location>
</feature>
<sequence>MPVYNLRVRLGPWLVAARSPSVSTNTVVIIVYTPHTGDLVRSTSMSKPTTGKSKGGASKGPPPAAPVSSGSSAPSGTSAAPVSSGS</sequence>
<feature type="compositionally biased region" description="Low complexity" evidence="1">
    <location>
        <begin position="42"/>
        <end position="52"/>
    </location>
</feature>
<proteinExistence type="predicted"/>
<gene>
    <name evidence="2" type="ORF">PHLCEN_2v4911</name>
</gene>
<comment type="caution">
    <text evidence="2">The sequence shown here is derived from an EMBL/GenBank/DDBJ whole genome shotgun (WGS) entry which is preliminary data.</text>
</comment>